<reference evidence="3 4" key="1">
    <citation type="submission" date="2023-06" db="EMBL/GenBank/DDBJ databases">
        <title>Complete Genome Sequence of Flavobacterium keumense K3R-10.</title>
        <authorList>
            <person name="Jeong H."/>
            <person name="Jhang S.Y."/>
            <person name="Kim J.N."/>
        </authorList>
    </citation>
    <scope>NUCLEOTIDE SEQUENCE [LARGE SCALE GENOMIC DNA]</scope>
    <source>
        <strain evidence="3 4">K3R-10</strain>
    </source>
</reference>
<dbReference type="Proteomes" id="UP001232117">
    <property type="component" value="Chromosome"/>
</dbReference>
<proteinExistence type="inferred from homology"/>
<dbReference type="InterPro" id="IPR023393">
    <property type="entry name" value="START-like_dom_sf"/>
</dbReference>
<feature type="domain" description="Activator of Hsp90 ATPase homologue 1/2-like C-terminal" evidence="2">
    <location>
        <begin position="12"/>
        <end position="135"/>
    </location>
</feature>
<evidence type="ECO:0000259" key="2">
    <source>
        <dbReference type="Pfam" id="PF08327"/>
    </source>
</evidence>
<dbReference type="SUPFAM" id="SSF55961">
    <property type="entry name" value="Bet v1-like"/>
    <property type="match status" value="1"/>
</dbReference>
<dbReference type="InterPro" id="IPR013538">
    <property type="entry name" value="ASHA1/2-like_C"/>
</dbReference>
<comment type="similarity">
    <text evidence="1">Belongs to the AHA1 family.</text>
</comment>
<name>A0ABY8N778_9FLAO</name>
<organism evidence="3 4">
    <name type="scientific">Flavobacterium keumense</name>
    <dbReference type="NCBI Taxonomy" id="1306518"/>
    <lineage>
        <taxon>Bacteria</taxon>
        <taxon>Pseudomonadati</taxon>
        <taxon>Bacteroidota</taxon>
        <taxon>Flavobacteriia</taxon>
        <taxon>Flavobacteriales</taxon>
        <taxon>Flavobacteriaceae</taxon>
        <taxon>Flavobacterium</taxon>
    </lineage>
</organism>
<dbReference type="Gene3D" id="3.30.530.20">
    <property type="match status" value="1"/>
</dbReference>
<evidence type="ECO:0000313" key="3">
    <source>
        <dbReference type="EMBL" id="WGK94998.1"/>
    </source>
</evidence>
<dbReference type="EMBL" id="CP092332">
    <property type="protein sequence ID" value="WGK94998.1"/>
    <property type="molecule type" value="Genomic_DNA"/>
</dbReference>
<gene>
    <name evidence="3" type="ORF">MG292_01875</name>
</gene>
<keyword evidence="4" id="KW-1185">Reference proteome</keyword>
<accession>A0ABY8N778</accession>
<sequence length="138" mass="15985">MSQLTVQATITAPVATVWECWTKPEHVTKWNFASPDWHCPKSTCVLEVNGEFHHIMAAKDGSFEFDFWGRFTQIEIEKQLQIELGDSRKVTVLFEAKTDQTTLITEHFEPENQNPLDLQEAGWQAILNNFKQYVETQL</sequence>
<evidence type="ECO:0000313" key="4">
    <source>
        <dbReference type="Proteomes" id="UP001232117"/>
    </source>
</evidence>
<dbReference type="RefSeq" id="WP_264534387.1">
    <property type="nucleotide sequence ID" value="NZ_CP092332.1"/>
</dbReference>
<dbReference type="Pfam" id="PF08327">
    <property type="entry name" value="AHSA1"/>
    <property type="match status" value="1"/>
</dbReference>
<evidence type="ECO:0000256" key="1">
    <source>
        <dbReference type="ARBA" id="ARBA00006817"/>
    </source>
</evidence>
<protein>
    <submittedName>
        <fullName evidence="3">SRPBCC domain-containing protein</fullName>
    </submittedName>
</protein>